<dbReference type="EMBL" id="JAFCMP010000013">
    <property type="protein sequence ID" value="KAG5191947.1"/>
    <property type="molecule type" value="Genomic_DNA"/>
</dbReference>
<dbReference type="GO" id="GO:0071944">
    <property type="term" value="C:cell periphery"/>
    <property type="evidence" value="ECO:0007669"/>
    <property type="project" value="TreeGrafter"/>
</dbReference>
<dbReference type="AlphaFoldDB" id="A0A835ZGX2"/>
<dbReference type="SUPFAM" id="SSF140860">
    <property type="entry name" value="Pseudo ankyrin repeat-like"/>
    <property type="match status" value="1"/>
</dbReference>
<dbReference type="GO" id="GO:0004620">
    <property type="term" value="F:phospholipase activity"/>
    <property type="evidence" value="ECO:0007669"/>
    <property type="project" value="TreeGrafter"/>
</dbReference>
<protein>
    <submittedName>
        <fullName evidence="1">Uncharacterized protein</fullName>
    </submittedName>
</protein>
<organism evidence="1 2">
    <name type="scientific">Tribonema minus</name>
    <dbReference type="NCBI Taxonomy" id="303371"/>
    <lineage>
        <taxon>Eukaryota</taxon>
        <taxon>Sar</taxon>
        <taxon>Stramenopiles</taxon>
        <taxon>Ochrophyta</taxon>
        <taxon>PX clade</taxon>
        <taxon>Xanthophyceae</taxon>
        <taxon>Tribonematales</taxon>
        <taxon>Tribonemataceae</taxon>
        <taxon>Tribonema</taxon>
    </lineage>
</organism>
<dbReference type="Proteomes" id="UP000664859">
    <property type="component" value="Unassembled WGS sequence"/>
</dbReference>
<dbReference type="PANTHER" id="PTHR12393">
    <property type="entry name" value="SPHINGOMYELIN PHOSPHODIESTERASE RELATED"/>
    <property type="match status" value="1"/>
</dbReference>
<sequence>MAEREPMCMGSSAAADHPVLTLASHILAFLPPSIMEVCSAAAEAGDLEVLQWAHANGCPWDQETCSGAASEGHLEILQWARANGCPWDKVTCSRAQEGGNQEVLDWAPNRQRRQYAMADVMGKLKNGLLENLTGQGPIEQIYAGHVNPFGPDQREPARTHAARGLHLPHFRHSRSFH</sequence>
<name>A0A835ZGX2_9STRA</name>
<dbReference type="OrthoDB" id="6620615at2759"/>
<gene>
    <name evidence="1" type="ORF">JKP88DRAFT_274937</name>
</gene>
<dbReference type="PANTHER" id="PTHR12393:SF6">
    <property type="entry name" value="SPHINGOMYELIN PHOSPHODIESTERASE 2"/>
    <property type="match status" value="1"/>
</dbReference>
<dbReference type="GO" id="GO:0005783">
    <property type="term" value="C:endoplasmic reticulum"/>
    <property type="evidence" value="ECO:0007669"/>
    <property type="project" value="TreeGrafter"/>
</dbReference>
<comment type="caution">
    <text evidence="1">The sequence shown here is derived from an EMBL/GenBank/DDBJ whole genome shotgun (WGS) entry which is preliminary data.</text>
</comment>
<dbReference type="GO" id="GO:0016020">
    <property type="term" value="C:membrane"/>
    <property type="evidence" value="ECO:0007669"/>
    <property type="project" value="TreeGrafter"/>
</dbReference>
<accession>A0A835ZGX2</accession>
<dbReference type="GO" id="GO:0030149">
    <property type="term" value="P:sphingolipid catabolic process"/>
    <property type="evidence" value="ECO:0007669"/>
    <property type="project" value="TreeGrafter"/>
</dbReference>
<reference evidence="1" key="1">
    <citation type="submission" date="2021-02" db="EMBL/GenBank/DDBJ databases">
        <title>First Annotated Genome of the Yellow-green Alga Tribonema minus.</title>
        <authorList>
            <person name="Mahan K.M."/>
        </authorList>
    </citation>
    <scope>NUCLEOTIDE SEQUENCE</scope>
    <source>
        <strain evidence="1">UTEX B ZZ1240</strain>
    </source>
</reference>
<proteinExistence type="predicted"/>
<dbReference type="GO" id="GO:0046513">
    <property type="term" value="P:ceramide biosynthetic process"/>
    <property type="evidence" value="ECO:0007669"/>
    <property type="project" value="TreeGrafter"/>
</dbReference>
<evidence type="ECO:0000313" key="1">
    <source>
        <dbReference type="EMBL" id="KAG5191947.1"/>
    </source>
</evidence>
<evidence type="ECO:0000313" key="2">
    <source>
        <dbReference type="Proteomes" id="UP000664859"/>
    </source>
</evidence>
<keyword evidence="2" id="KW-1185">Reference proteome</keyword>